<dbReference type="InterPro" id="IPR002334">
    <property type="entry name" value="Allerg_PlipaseA1"/>
</dbReference>
<dbReference type="InterPro" id="IPR000734">
    <property type="entry name" value="TAG_lipase"/>
</dbReference>
<name>A0AAV8YIJ4_9CUCU</name>
<feature type="signal peptide" evidence="5">
    <location>
        <begin position="1"/>
        <end position="22"/>
    </location>
</feature>
<evidence type="ECO:0000256" key="1">
    <source>
        <dbReference type="ARBA" id="ARBA00004613"/>
    </source>
</evidence>
<keyword evidence="3" id="KW-0964">Secreted</keyword>
<dbReference type="PRINTS" id="PR00821">
    <property type="entry name" value="TAGLIPASE"/>
</dbReference>
<dbReference type="GO" id="GO:0005615">
    <property type="term" value="C:extracellular space"/>
    <property type="evidence" value="ECO:0007669"/>
    <property type="project" value="TreeGrafter"/>
</dbReference>
<dbReference type="GO" id="GO:0016298">
    <property type="term" value="F:lipase activity"/>
    <property type="evidence" value="ECO:0007669"/>
    <property type="project" value="InterPro"/>
</dbReference>
<dbReference type="Proteomes" id="UP001162162">
    <property type="component" value="Unassembled WGS sequence"/>
</dbReference>
<evidence type="ECO:0000313" key="8">
    <source>
        <dbReference type="Proteomes" id="UP001162162"/>
    </source>
</evidence>
<dbReference type="AlphaFoldDB" id="A0AAV8YIJ4"/>
<keyword evidence="5" id="KW-0732">Signal</keyword>
<comment type="caution">
    <text evidence="7">The sequence shown here is derived from an EMBL/GenBank/DDBJ whole genome shotgun (WGS) entry which is preliminary data.</text>
</comment>
<dbReference type="InterPro" id="IPR013818">
    <property type="entry name" value="Lipase"/>
</dbReference>
<evidence type="ECO:0000256" key="3">
    <source>
        <dbReference type="ARBA" id="ARBA00022525"/>
    </source>
</evidence>
<evidence type="ECO:0000256" key="2">
    <source>
        <dbReference type="ARBA" id="ARBA00010701"/>
    </source>
</evidence>
<dbReference type="PRINTS" id="PR00825">
    <property type="entry name" value="DOLALLERGEN"/>
</dbReference>
<dbReference type="PANTHER" id="PTHR11610:SF190">
    <property type="entry name" value="VITELLOGENIN-3-LIKE PROTEIN"/>
    <property type="match status" value="1"/>
</dbReference>
<comment type="subcellular location">
    <subcellularLocation>
        <location evidence="1">Secreted</location>
    </subcellularLocation>
</comment>
<accession>A0AAV8YIJ4</accession>
<proteinExistence type="inferred from homology"/>
<keyword evidence="8" id="KW-1185">Reference proteome</keyword>
<dbReference type="FunFam" id="3.40.50.1820:FF:000076">
    <property type="entry name" value="phospholipase A1"/>
    <property type="match status" value="1"/>
</dbReference>
<dbReference type="GO" id="GO:0016042">
    <property type="term" value="P:lipid catabolic process"/>
    <property type="evidence" value="ECO:0007669"/>
    <property type="project" value="TreeGrafter"/>
</dbReference>
<dbReference type="SUPFAM" id="SSF53474">
    <property type="entry name" value="alpha/beta-Hydrolases"/>
    <property type="match status" value="1"/>
</dbReference>
<evidence type="ECO:0000259" key="6">
    <source>
        <dbReference type="Pfam" id="PF00151"/>
    </source>
</evidence>
<organism evidence="7 8">
    <name type="scientific">Aromia moschata</name>
    <dbReference type="NCBI Taxonomy" id="1265417"/>
    <lineage>
        <taxon>Eukaryota</taxon>
        <taxon>Metazoa</taxon>
        <taxon>Ecdysozoa</taxon>
        <taxon>Arthropoda</taxon>
        <taxon>Hexapoda</taxon>
        <taxon>Insecta</taxon>
        <taxon>Pterygota</taxon>
        <taxon>Neoptera</taxon>
        <taxon>Endopterygota</taxon>
        <taxon>Coleoptera</taxon>
        <taxon>Polyphaga</taxon>
        <taxon>Cucujiformia</taxon>
        <taxon>Chrysomeloidea</taxon>
        <taxon>Cerambycidae</taxon>
        <taxon>Cerambycinae</taxon>
        <taxon>Callichromatini</taxon>
        <taxon>Aromia</taxon>
    </lineage>
</organism>
<evidence type="ECO:0000313" key="7">
    <source>
        <dbReference type="EMBL" id="KAJ8951113.1"/>
    </source>
</evidence>
<dbReference type="EMBL" id="JAPWTK010000089">
    <property type="protein sequence ID" value="KAJ8951113.1"/>
    <property type="molecule type" value="Genomic_DNA"/>
</dbReference>
<reference evidence="7" key="1">
    <citation type="journal article" date="2023" name="Insect Mol. Biol.">
        <title>Genome sequencing provides insights into the evolution of gene families encoding plant cell wall-degrading enzymes in longhorned beetles.</title>
        <authorList>
            <person name="Shin N.R."/>
            <person name="Okamura Y."/>
            <person name="Kirsch R."/>
            <person name="Pauchet Y."/>
        </authorList>
    </citation>
    <scope>NUCLEOTIDE SEQUENCE</scope>
    <source>
        <strain evidence="7">AMC_N1</strain>
    </source>
</reference>
<dbReference type="CDD" id="cd00707">
    <property type="entry name" value="Pancreat_lipase_like"/>
    <property type="match status" value="1"/>
</dbReference>
<protein>
    <recommendedName>
        <fullName evidence="6">Lipase domain-containing protein</fullName>
    </recommendedName>
</protein>
<feature type="chain" id="PRO_5043631072" description="Lipase domain-containing protein" evidence="5">
    <location>
        <begin position="23"/>
        <end position="345"/>
    </location>
</feature>
<comment type="similarity">
    <text evidence="2 4">Belongs to the AB hydrolase superfamily. Lipase family.</text>
</comment>
<dbReference type="PANTHER" id="PTHR11610">
    <property type="entry name" value="LIPASE"/>
    <property type="match status" value="1"/>
</dbReference>
<gene>
    <name evidence="7" type="ORF">NQ318_021557</name>
</gene>
<feature type="domain" description="Lipase" evidence="6">
    <location>
        <begin position="64"/>
        <end position="342"/>
    </location>
</feature>
<sequence>MVVDYNMKVVVVLAALIMVVFTGPVPDEEVATDLEDGANIEYFLVETSEGVYEVEDLVHSEIDAATSETDLTYYFFSARNPSEGTAITSNTIRDLRNTRFSTSKETFFVVHGWKSNNLSSINVLIREAILPQHDVNVFIVDWSPIARKNYISAKYAVADVGKYLAEFVTSLVSTYRLNLSRVTFVGHSLGAHVSGNAGAALGGELSLIVGLDPAGPLFLRTDTRTRLDPTDAKFVQVIHTNAGLLGVNFDSGHSDYYPNGGSSQPGCILDVAGSCAHSRSYIYYAESISNGENKFIASQCKNYLRYKLGRCSANEASLMAGYTVDKKVQGSYYLETNSRSPFAKG</sequence>
<dbReference type="InterPro" id="IPR029058">
    <property type="entry name" value="AB_hydrolase_fold"/>
</dbReference>
<dbReference type="Pfam" id="PF00151">
    <property type="entry name" value="Lipase"/>
    <property type="match status" value="1"/>
</dbReference>
<evidence type="ECO:0000256" key="5">
    <source>
        <dbReference type="SAM" id="SignalP"/>
    </source>
</evidence>
<dbReference type="InterPro" id="IPR033906">
    <property type="entry name" value="Lipase_N"/>
</dbReference>
<evidence type="ECO:0000256" key="4">
    <source>
        <dbReference type="RuleBase" id="RU004262"/>
    </source>
</evidence>
<dbReference type="Gene3D" id="3.40.50.1820">
    <property type="entry name" value="alpha/beta hydrolase"/>
    <property type="match status" value="1"/>
</dbReference>